<accession>A0ABP1W6B5</accession>
<evidence type="ECO:0000256" key="2">
    <source>
        <dbReference type="ARBA" id="ARBA00022741"/>
    </source>
</evidence>
<comment type="caution">
    <text evidence="5">The sequence shown here is derived from an EMBL/GenBank/DDBJ whole genome shotgun (WGS) entry which is preliminary data.</text>
</comment>
<dbReference type="Gene3D" id="3.40.50.10420">
    <property type="entry name" value="NagB/RpiA/CoA transferase-like"/>
    <property type="match status" value="1"/>
</dbReference>
<dbReference type="GO" id="GO:0030272">
    <property type="term" value="F:5-formyltetrahydrofolate cyclo-ligase activity"/>
    <property type="evidence" value="ECO:0007669"/>
    <property type="project" value="UniProtKB-EC"/>
</dbReference>
<protein>
    <recommendedName>
        <fullName evidence="4">5-formyltetrahydrofolate cyclo-ligase</fullName>
        <ecNumber evidence="4">6.3.3.2</ecNumber>
    </recommendedName>
</protein>
<keyword evidence="6" id="KW-1185">Reference proteome</keyword>
<evidence type="ECO:0000256" key="4">
    <source>
        <dbReference type="RuleBase" id="RU361279"/>
    </source>
</evidence>
<dbReference type="PANTHER" id="PTHR23407">
    <property type="entry name" value="ATPASE INHIBITOR/5-FORMYLTETRAHYDROFOLATE CYCLO-LIGASE"/>
    <property type="match status" value="1"/>
</dbReference>
<dbReference type="EMBL" id="CAKZ01000080">
    <property type="protein sequence ID" value="CCJ80983.1"/>
    <property type="molecule type" value="Genomic_DNA"/>
</dbReference>
<keyword evidence="3 4" id="KW-0067">ATP-binding</keyword>
<keyword evidence="4" id="KW-0460">Magnesium</keyword>
<keyword evidence="4" id="KW-0479">Metal-binding</keyword>
<dbReference type="EC" id="6.3.3.2" evidence="4"/>
<reference evidence="6" key="1">
    <citation type="journal article" date="2012" name="PLoS ONE">
        <title>Comparative analysis of genome sequences covering the seven cronobacter species.</title>
        <authorList>
            <person name="Joseph S."/>
            <person name="Desai P."/>
            <person name="Ji Y."/>
            <person name="Cummings C.A."/>
            <person name="Shih R."/>
            <person name="Degoricija L."/>
            <person name="Rico A."/>
            <person name="Brzoska P."/>
            <person name="Hamby S.E."/>
            <person name="Masood N."/>
            <person name="Hariri S."/>
            <person name="Sonbol H."/>
            <person name="Chuzhanova N."/>
            <person name="McClelland M."/>
            <person name="Furtado M.R."/>
            <person name="Forsythe S.J."/>
        </authorList>
    </citation>
    <scope>NUCLEOTIDE SEQUENCE [LARGE SCALE GENOMIC DNA]</scope>
    <source>
        <strain evidence="6">1210</strain>
    </source>
</reference>
<dbReference type="InterPro" id="IPR002698">
    <property type="entry name" value="FTHF_cligase"/>
</dbReference>
<dbReference type="InterPro" id="IPR024185">
    <property type="entry name" value="FTHF_cligase-like_sf"/>
</dbReference>
<dbReference type="Pfam" id="PF01812">
    <property type="entry name" value="5-FTHF_cyc-lig"/>
    <property type="match status" value="1"/>
</dbReference>
<evidence type="ECO:0000313" key="6">
    <source>
        <dbReference type="Proteomes" id="UP000009342"/>
    </source>
</evidence>
<dbReference type="Proteomes" id="UP000009342">
    <property type="component" value="Unassembled WGS sequence"/>
</dbReference>
<evidence type="ECO:0000313" key="5">
    <source>
        <dbReference type="EMBL" id="CCJ80983.1"/>
    </source>
</evidence>
<organism evidence="5 6">
    <name type="scientific">Cronobacter dublinensis 1210</name>
    <dbReference type="NCBI Taxonomy" id="1208656"/>
    <lineage>
        <taxon>Bacteria</taxon>
        <taxon>Pseudomonadati</taxon>
        <taxon>Pseudomonadota</taxon>
        <taxon>Gammaproteobacteria</taxon>
        <taxon>Enterobacterales</taxon>
        <taxon>Enterobacteriaceae</taxon>
        <taxon>Cronobacter</taxon>
    </lineage>
</organism>
<comment type="cofactor">
    <cofactor evidence="4">
        <name>Mg(2+)</name>
        <dbReference type="ChEBI" id="CHEBI:18420"/>
    </cofactor>
</comment>
<sequence length="242" mass="27838">MRSTVGEHARFVREALKPRRIHLEPRVQGLQPAAASRRFPFFLLPINFLSVPTSRQQIRKTIRQQRRALTAEQQAHFAERAAARMLGFAPVVEARTVAVFLSFDGELDTRPLIEGLWRAGKQVYLPVLHPFSPGNLLFLRYLPDSLLSTNRLKILEPALDVRHVLPLDRLDVLITPLVAFDRTGQRLGMGGGFYDRTLQHWRDHGFFPVGYAHDCQQVERLPVEEWDIPLPAVITPTQTWRW</sequence>
<evidence type="ECO:0000256" key="1">
    <source>
        <dbReference type="ARBA" id="ARBA00010638"/>
    </source>
</evidence>
<dbReference type="SUPFAM" id="SSF100950">
    <property type="entry name" value="NagB/RpiA/CoA transferase-like"/>
    <property type="match status" value="1"/>
</dbReference>
<comment type="similarity">
    <text evidence="1 4">Belongs to the 5-formyltetrahydrofolate cyclo-ligase family.</text>
</comment>
<name>A0ABP1W6B5_9ENTR</name>
<comment type="catalytic activity">
    <reaction evidence="4">
        <text>(6S)-5-formyl-5,6,7,8-tetrahydrofolate + ATP = (6R)-5,10-methenyltetrahydrofolate + ADP + phosphate</text>
        <dbReference type="Rhea" id="RHEA:10488"/>
        <dbReference type="ChEBI" id="CHEBI:30616"/>
        <dbReference type="ChEBI" id="CHEBI:43474"/>
        <dbReference type="ChEBI" id="CHEBI:57455"/>
        <dbReference type="ChEBI" id="CHEBI:57457"/>
        <dbReference type="ChEBI" id="CHEBI:456216"/>
        <dbReference type="EC" id="6.3.3.2"/>
    </reaction>
</comment>
<dbReference type="InterPro" id="IPR037171">
    <property type="entry name" value="NagB/RpiA_transferase-like"/>
</dbReference>
<keyword evidence="2 4" id="KW-0547">Nucleotide-binding</keyword>
<dbReference type="NCBIfam" id="TIGR02727">
    <property type="entry name" value="MTHFS_bact"/>
    <property type="match status" value="1"/>
</dbReference>
<dbReference type="PANTHER" id="PTHR23407:SF1">
    <property type="entry name" value="5-FORMYLTETRAHYDROFOLATE CYCLO-LIGASE"/>
    <property type="match status" value="1"/>
</dbReference>
<evidence type="ECO:0000256" key="3">
    <source>
        <dbReference type="ARBA" id="ARBA00022840"/>
    </source>
</evidence>
<dbReference type="NCBIfam" id="NF007661">
    <property type="entry name" value="PRK10333.1"/>
    <property type="match status" value="1"/>
</dbReference>
<gene>
    <name evidence="5" type="ORF">BN134_1710</name>
</gene>
<keyword evidence="5" id="KW-0436">Ligase</keyword>
<proteinExistence type="inferred from homology"/>